<dbReference type="STRING" id="926567.TheveDRAFT_0995"/>
<evidence type="ECO:0000313" key="2">
    <source>
        <dbReference type="EMBL" id="EHM10125.1"/>
    </source>
</evidence>
<dbReference type="PANTHER" id="PTHR37825:SF1">
    <property type="entry name" value="TRNA(MET) CYTIDINE ACETATE LIGASE"/>
    <property type="match status" value="1"/>
</dbReference>
<keyword evidence="3" id="KW-1185">Reference proteome</keyword>
<keyword evidence="1" id="KW-0067">ATP-binding</keyword>
<comment type="similarity">
    <text evidence="1">Belongs to the TmcAL family.</text>
</comment>
<proteinExistence type="inferred from homology"/>
<feature type="binding site" evidence="1">
    <location>
        <position position="105"/>
    </location>
    <ligand>
        <name>ATP</name>
        <dbReference type="ChEBI" id="CHEBI:30616"/>
    </ligand>
</feature>
<comment type="subcellular location">
    <subcellularLocation>
        <location evidence="1">Cytoplasm</location>
    </subcellularLocation>
</comment>
<dbReference type="GO" id="GO:0006400">
    <property type="term" value="P:tRNA modification"/>
    <property type="evidence" value="ECO:0007669"/>
    <property type="project" value="UniProtKB-UniRule"/>
</dbReference>
<keyword evidence="1" id="KW-0963">Cytoplasm</keyword>
<feature type="binding site" evidence="1">
    <location>
        <begin position="10"/>
        <end position="23"/>
    </location>
    <ligand>
        <name>ATP</name>
        <dbReference type="ChEBI" id="CHEBI:30616"/>
    </ligand>
</feature>
<dbReference type="GO" id="GO:0016879">
    <property type="term" value="F:ligase activity, forming carbon-nitrogen bonds"/>
    <property type="evidence" value="ECO:0007669"/>
    <property type="project" value="UniProtKB-UniRule"/>
</dbReference>
<evidence type="ECO:0000313" key="3">
    <source>
        <dbReference type="Proteomes" id="UP000005730"/>
    </source>
</evidence>
<dbReference type="SUPFAM" id="SSF52374">
    <property type="entry name" value="Nucleotidylyl transferase"/>
    <property type="match status" value="1"/>
</dbReference>
<name>H0US36_9BACT</name>
<dbReference type="RefSeq" id="WP_006583619.1">
    <property type="nucleotide sequence ID" value="NZ_CM001377.1"/>
</dbReference>
<keyword evidence="2" id="KW-0808">Transferase</keyword>
<dbReference type="AlphaFoldDB" id="H0US36"/>
<dbReference type="GO" id="GO:0005524">
    <property type="term" value="F:ATP binding"/>
    <property type="evidence" value="ECO:0007669"/>
    <property type="project" value="UniProtKB-KW"/>
</dbReference>
<dbReference type="Proteomes" id="UP000005730">
    <property type="component" value="Chromosome"/>
</dbReference>
<keyword evidence="1" id="KW-0819">tRNA processing</keyword>
<dbReference type="Gene3D" id="3.40.50.620">
    <property type="entry name" value="HUPs"/>
    <property type="match status" value="1"/>
</dbReference>
<comment type="catalytic activity">
    <reaction evidence="1">
        <text>cytidine(34) in elongator tRNA(Met) + acetate + ATP = N(4)-acetylcytidine(34) in elongator tRNA(Met) + AMP + diphosphate</text>
        <dbReference type="Rhea" id="RHEA:58144"/>
        <dbReference type="Rhea" id="RHEA-COMP:10693"/>
        <dbReference type="Rhea" id="RHEA-COMP:10694"/>
        <dbReference type="ChEBI" id="CHEBI:30089"/>
        <dbReference type="ChEBI" id="CHEBI:30616"/>
        <dbReference type="ChEBI" id="CHEBI:33019"/>
        <dbReference type="ChEBI" id="CHEBI:74900"/>
        <dbReference type="ChEBI" id="CHEBI:82748"/>
        <dbReference type="ChEBI" id="CHEBI:456215"/>
    </reaction>
</comment>
<evidence type="ECO:0000256" key="1">
    <source>
        <dbReference type="HAMAP-Rule" id="MF_01539"/>
    </source>
</evidence>
<organism evidence="2 3">
    <name type="scientific">Thermanaerovibrio velox DSM 12556</name>
    <dbReference type="NCBI Taxonomy" id="926567"/>
    <lineage>
        <taxon>Bacteria</taxon>
        <taxon>Thermotogati</taxon>
        <taxon>Synergistota</taxon>
        <taxon>Synergistia</taxon>
        <taxon>Synergistales</taxon>
        <taxon>Synergistaceae</taxon>
        <taxon>Thermanaerovibrio</taxon>
    </lineage>
</organism>
<dbReference type="EMBL" id="CM001377">
    <property type="protein sequence ID" value="EHM10125.1"/>
    <property type="molecule type" value="Genomic_DNA"/>
</dbReference>
<gene>
    <name evidence="1" type="primary">tmcAL</name>
    <name evidence="2" type="ORF">TheveDRAFT_0995</name>
</gene>
<dbReference type="OrthoDB" id="9769796at2"/>
<reference evidence="2 3" key="1">
    <citation type="submission" date="2011-10" db="EMBL/GenBank/DDBJ databases">
        <title>The Noncontiguous Finished genome of Thermanaerovibrio velox DSM 12556.</title>
        <authorList>
            <consortium name="US DOE Joint Genome Institute (JGI-PGF)"/>
            <person name="Lucas S."/>
            <person name="Copeland A."/>
            <person name="Lapidus A."/>
            <person name="Glavina del Rio T."/>
            <person name="Dalin E."/>
            <person name="Tice H."/>
            <person name="Bruce D."/>
            <person name="Goodwin L."/>
            <person name="Pitluck S."/>
            <person name="Peters L."/>
            <person name="Mikhailova N."/>
            <person name="Teshima H."/>
            <person name="Kyrpides N."/>
            <person name="Mavromatis K."/>
            <person name="Ivanova N."/>
            <person name="Markowitz V."/>
            <person name="Cheng J.-F."/>
            <person name="Hugenholtz P."/>
            <person name="Woyke T."/>
            <person name="Wu D."/>
            <person name="Spring S."/>
            <person name="Brambilla E.-M."/>
            <person name="Klenk H.-P."/>
            <person name="Eisen J.A."/>
        </authorList>
    </citation>
    <scope>NUCLEOTIDE SEQUENCE [LARGE SCALE GENOMIC DNA]</scope>
    <source>
        <strain evidence="2 3">DSM 12556</strain>
    </source>
</reference>
<sequence length="415" mass="47034">MYDTPIIGIVAEYNPLHKGHKHHLESTKELFPNCPIVVVLSANFVQRGEPAFLDKWSRAEAALKAGADLVLDLPTPFSCHQAQVFASAAVDILWGTGLVTHMSFGMEDPSDLLEKAGSILIQEPPAFKHSLKKWLNQGFSFVEARTRALDEVEPGLGGFLKGSNNLLALAYKIRIMSRGLPIKTVAIRRIGAGYNEKDFYDIPSATAVRSLWASDKKERALEGLPDFSREILEREEKLGRVVLRGNPTWWDLLRWKILSSSREEISLSAEMSEGLENSLKKWAAKALSYDEFLDMMVSRRYPRSRIQRLCCHLLLGYNHWFNRAAQRLGPSWIGVLGMSPVGNSLLRRMRESARLPVISRFTSPRDQYSRELLKIEERACRLWEMLVKGDVDYFRSRRVIRTFESPPAGSSPSSF</sequence>
<protein>
    <recommendedName>
        <fullName evidence="1">tRNA(Met) cytidine acetate ligase</fullName>
        <ecNumber evidence="1">6.3.4.-</ecNumber>
    </recommendedName>
</protein>
<comment type="function">
    <text evidence="1">Catalyzes the formation of N(4)-acetylcytidine (ac(4)C) at the wobble position of elongator tRNA(Met), using acetate and ATP as substrates. First activates an acetate ion to form acetyladenylate (Ac-AMP) and then transfers the acetyl group to tRNA to form ac(4)C34.</text>
</comment>
<dbReference type="GO" id="GO:0000049">
    <property type="term" value="F:tRNA binding"/>
    <property type="evidence" value="ECO:0007669"/>
    <property type="project" value="UniProtKB-KW"/>
</dbReference>
<feature type="binding site" evidence="1">
    <location>
        <begin position="189"/>
        <end position="190"/>
    </location>
    <ligand>
        <name>ATP</name>
        <dbReference type="ChEBI" id="CHEBI:30616"/>
    </ligand>
</feature>
<dbReference type="InterPro" id="IPR014729">
    <property type="entry name" value="Rossmann-like_a/b/a_fold"/>
</dbReference>
<accession>H0US36</accession>
<dbReference type="GO" id="GO:0016740">
    <property type="term" value="F:transferase activity"/>
    <property type="evidence" value="ECO:0007669"/>
    <property type="project" value="UniProtKB-KW"/>
</dbReference>
<keyword evidence="1" id="KW-0547">Nucleotide-binding</keyword>
<keyword evidence="1" id="KW-0820">tRNA-binding</keyword>
<feature type="binding site" evidence="1">
    <location>
        <position position="164"/>
    </location>
    <ligand>
        <name>ATP</name>
        <dbReference type="ChEBI" id="CHEBI:30616"/>
    </ligand>
</feature>
<dbReference type="eggNOG" id="COG1323">
    <property type="taxonomic scope" value="Bacteria"/>
</dbReference>
<keyword evidence="1" id="KW-0436">Ligase</keyword>
<keyword evidence="1" id="KW-0694">RNA-binding</keyword>
<dbReference type="GO" id="GO:0005737">
    <property type="term" value="C:cytoplasm"/>
    <property type="evidence" value="ECO:0007669"/>
    <property type="project" value="UniProtKB-SubCell"/>
</dbReference>
<dbReference type="HOGENOM" id="CLU_038915_0_1_0"/>
<dbReference type="Pfam" id="PF05636">
    <property type="entry name" value="HIGH_NTase1"/>
    <property type="match status" value="1"/>
</dbReference>
<dbReference type="PANTHER" id="PTHR37825">
    <property type="entry name" value="TRNA(MET) CYTIDINE ACETATE LIGASE"/>
    <property type="match status" value="1"/>
</dbReference>
<dbReference type="HAMAP" id="MF_01539">
    <property type="entry name" value="TmcAL"/>
    <property type="match status" value="1"/>
</dbReference>
<dbReference type="InterPro" id="IPR008513">
    <property type="entry name" value="tRNA(Met)_cyd_acetate_ligase"/>
</dbReference>
<dbReference type="EC" id="6.3.4.-" evidence="1"/>